<name>A0AAE0IHV6_9PEZI</name>
<comment type="caution">
    <text evidence="1">The sequence shown here is derived from an EMBL/GenBank/DDBJ whole genome shotgun (WGS) entry which is preliminary data.</text>
</comment>
<reference evidence="1" key="1">
    <citation type="journal article" date="2023" name="Mol. Phylogenet. Evol.">
        <title>Genome-scale phylogeny and comparative genomics of the fungal order Sordariales.</title>
        <authorList>
            <person name="Hensen N."/>
            <person name="Bonometti L."/>
            <person name="Westerberg I."/>
            <person name="Brannstrom I.O."/>
            <person name="Guillou S."/>
            <person name="Cros-Aarteil S."/>
            <person name="Calhoun S."/>
            <person name="Haridas S."/>
            <person name="Kuo A."/>
            <person name="Mondo S."/>
            <person name="Pangilinan J."/>
            <person name="Riley R."/>
            <person name="LaButti K."/>
            <person name="Andreopoulos B."/>
            <person name="Lipzen A."/>
            <person name="Chen C."/>
            <person name="Yan M."/>
            <person name="Daum C."/>
            <person name="Ng V."/>
            <person name="Clum A."/>
            <person name="Steindorff A."/>
            <person name="Ohm R.A."/>
            <person name="Martin F."/>
            <person name="Silar P."/>
            <person name="Natvig D.O."/>
            <person name="Lalanne C."/>
            <person name="Gautier V."/>
            <person name="Ament-Velasquez S.L."/>
            <person name="Kruys A."/>
            <person name="Hutchinson M.I."/>
            <person name="Powell A.J."/>
            <person name="Barry K."/>
            <person name="Miller A.N."/>
            <person name="Grigoriev I.V."/>
            <person name="Debuchy R."/>
            <person name="Gladieux P."/>
            <person name="Hiltunen Thoren M."/>
            <person name="Johannesson H."/>
        </authorList>
    </citation>
    <scope>NUCLEOTIDE SEQUENCE</scope>
    <source>
        <strain evidence="1">CBS 118394</strain>
    </source>
</reference>
<dbReference type="Proteomes" id="UP001283341">
    <property type="component" value="Unassembled WGS sequence"/>
</dbReference>
<proteinExistence type="predicted"/>
<gene>
    <name evidence="1" type="ORF">B0H66DRAFT_126036</name>
</gene>
<sequence>MVRYVCTVPSLSVMFSCQCSSFGSAARFHLSTLHTSTKQWIDTSPQPTSLLRSTFQISSGMPATLAARKEADREYVYVLPSPAMCLHLCFIVVPNRLRCVPPGADVPSLPSLASLQPSIRLTSIVRERPHVCESSRLGGIRGHEIHRRPSQKPSAVSRIPSASLRAPLDRPPWSMPRALVLYRGRRRTCHGHTTTTTHYHP</sequence>
<protein>
    <submittedName>
        <fullName evidence="1">Uncharacterized protein</fullName>
    </submittedName>
</protein>
<dbReference type="EMBL" id="JAUEDM010000002">
    <property type="protein sequence ID" value="KAK3325498.1"/>
    <property type="molecule type" value="Genomic_DNA"/>
</dbReference>
<dbReference type="PROSITE" id="PS51257">
    <property type="entry name" value="PROKAR_LIPOPROTEIN"/>
    <property type="match status" value="1"/>
</dbReference>
<accession>A0AAE0IHV6</accession>
<dbReference type="AlphaFoldDB" id="A0AAE0IHV6"/>
<organism evidence="1 2">
    <name type="scientific">Apodospora peruviana</name>
    <dbReference type="NCBI Taxonomy" id="516989"/>
    <lineage>
        <taxon>Eukaryota</taxon>
        <taxon>Fungi</taxon>
        <taxon>Dikarya</taxon>
        <taxon>Ascomycota</taxon>
        <taxon>Pezizomycotina</taxon>
        <taxon>Sordariomycetes</taxon>
        <taxon>Sordariomycetidae</taxon>
        <taxon>Sordariales</taxon>
        <taxon>Lasiosphaeriaceae</taxon>
        <taxon>Apodospora</taxon>
    </lineage>
</organism>
<keyword evidence="2" id="KW-1185">Reference proteome</keyword>
<evidence type="ECO:0000313" key="2">
    <source>
        <dbReference type="Proteomes" id="UP001283341"/>
    </source>
</evidence>
<reference evidence="1" key="2">
    <citation type="submission" date="2023-06" db="EMBL/GenBank/DDBJ databases">
        <authorList>
            <consortium name="Lawrence Berkeley National Laboratory"/>
            <person name="Haridas S."/>
            <person name="Hensen N."/>
            <person name="Bonometti L."/>
            <person name="Westerberg I."/>
            <person name="Brannstrom I.O."/>
            <person name="Guillou S."/>
            <person name="Cros-Aarteil S."/>
            <person name="Calhoun S."/>
            <person name="Kuo A."/>
            <person name="Mondo S."/>
            <person name="Pangilinan J."/>
            <person name="Riley R."/>
            <person name="Labutti K."/>
            <person name="Andreopoulos B."/>
            <person name="Lipzen A."/>
            <person name="Chen C."/>
            <person name="Yanf M."/>
            <person name="Daum C."/>
            <person name="Ng V."/>
            <person name="Clum A."/>
            <person name="Steindorff A."/>
            <person name="Ohm R."/>
            <person name="Martin F."/>
            <person name="Silar P."/>
            <person name="Natvig D."/>
            <person name="Lalanne C."/>
            <person name="Gautier V."/>
            <person name="Ament-Velasquez S.L."/>
            <person name="Kruys A."/>
            <person name="Hutchinson M.I."/>
            <person name="Powell A.J."/>
            <person name="Barry K."/>
            <person name="Miller A.N."/>
            <person name="Grigoriev I.V."/>
            <person name="Debuchy R."/>
            <person name="Gladieux P."/>
            <person name="Thoren M.H."/>
            <person name="Johannesson H."/>
        </authorList>
    </citation>
    <scope>NUCLEOTIDE SEQUENCE</scope>
    <source>
        <strain evidence="1">CBS 118394</strain>
    </source>
</reference>
<evidence type="ECO:0000313" key="1">
    <source>
        <dbReference type="EMBL" id="KAK3325498.1"/>
    </source>
</evidence>